<comment type="caution">
    <text evidence="2">The sequence shown here is derived from an EMBL/GenBank/DDBJ whole genome shotgun (WGS) entry which is preliminary data.</text>
</comment>
<dbReference type="Pfam" id="PF12705">
    <property type="entry name" value="PDDEXK_1"/>
    <property type="match status" value="1"/>
</dbReference>
<keyword evidence="3" id="KW-1185">Reference proteome</keyword>
<dbReference type="RefSeq" id="WP_124151283.1">
    <property type="nucleotide sequence ID" value="NZ_RQIS01000007.1"/>
</dbReference>
<dbReference type="Gene3D" id="3.90.320.10">
    <property type="match status" value="1"/>
</dbReference>
<organism evidence="2 3">
    <name type="scientific">Paraburkholderia dinghuensis</name>
    <dbReference type="NCBI Taxonomy" id="2305225"/>
    <lineage>
        <taxon>Bacteria</taxon>
        <taxon>Pseudomonadati</taxon>
        <taxon>Pseudomonadota</taxon>
        <taxon>Betaproteobacteria</taxon>
        <taxon>Burkholderiales</taxon>
        <taxon>Burkholderiaceae</taxon>
        <taxon>Paraburkholderia</taxon>
    </lineage>
</organism>
<feature type="domain" description="PD-(D/E)XK endonuclease-like" evidence="1">
    <location>
        <begin position="7"/>
        <end position="212"/>
    </location>
</feature>
<evidence type="ECO:0000259" key="1">
    <source>
        <dbReference type="Pfam" id="PF12705"/>
    </source>
</evidence>
<dbReference type="AlphaFoldDB" id="A0A3N6Q2T2"/>
<dbReference type="InterPro" id="IPR011335">
    <property type="entry name" value="Restrct_endonuc-II-like"/>
</dbReference>
<evidence type="ECO:0000313" key="3">
    <source>
        <dbReference type="Proteomes" id="UP000272778"/>
    </source>
</evidence>
<dbReference type="InterPro" id="IPR011604">
    <property type="entry name" value="PDDEXK-like_dom_sf"/>
</dbReference>
<gene>
    <name evidence="2" type="ORF">D1Y85_12095</name>
</gene>
<dbReference type="Proteomes" id="UP000272778">
    <property type="component" value="Unassembled WGS sequence"/>
</dbReference>
<dbReference type="OrthoDB" id="8695195at2"/>
<sequence length="223" mass="25581">MGTFIPISQTALSTFQNCPRMFEGRYVTKEAVFEPSEAVDDGNRLHRALEFRIRDEVSLPQEFAHLEWLGRTLDVLRRRAVIEVEHWMAVDRQMQPCAHNAKAKYLQGKDDCTVLMDERAVTFDWKSGKLRRDVQQLEIQALLTFAHYPQVQVIDSALVFLNAGQMVPFRAQRSTFHPVHLVTEFERYEAVQASGRYSPTPCGLCRAHCPVLSCVHNGRHIGK</sequence>
<accession>A0A3N6Q2T2</accession>
<reference evidence="2 3" key="1">
    <citation type="submission" date="2018-11" db="EMBL/GenBank/DDBJ databases">
        <title>Paraburkholderia sp. DHOA04, isolated from soil.</title>
        <authorList>
            <person name="Gao Z.-H."/>
            <person name="Qiu L.-H."/>
            <person name="Fu J.-C."/>
        </authorList>
    </citation>
    <scope>NUCLEOTIDE SEQUENCE [LARGE SCALE GENOMIC DNA]</scope>
    <source>
        <strain evidence="2 3">DHOA04</strain>
    </source>
</reference>
<proteinExistence type="predicted"/>
<dbReference type="InterPro" id="IPR038726">
    <property type="entry name" value="PDDEXK_AddAB-type"/>
</dbReference>
<dbReference type="EMBL" id="RQIS01000007">
    <property type="protein sequence ID" value="RQH06606.1"/>
    <property type="molecule type" value="Genomic_DNA"/>
</dbReference>
<name>A0A3N6Q2T2_9BURK</name>
<protein>
    <recommendedName>
        <fullName evidence="1">PD-(D/E)XK endonuclease-like domain-containing protein</fullName>
    </recommendedName>
</protein>
<evidence type="ECO:0000313" key="2">
    <source>
        <dbReference type="EMBL" id="RQH06606.1"/>
    </source>
</evidence>
<dbReference type="SUPFAM" id="SSF52980">
    <property type="entry name" value="Restriction endonuclease-like"/>
    <property type="match status" value="1"/>
</dbReference>